<evidence type="ECO:0000256" key="2">
    <source>
        <dbReference type="RuleBase" id="RU366034"/>
    </source>
</evidence>
<feature type="region of interest" description="Disordered" evidence="4">
    <location>
        <begin position="341"/>
        <end position="360"/>
    </location>
</feature>
<proteinExistence type="inferred from homology"/>
<comment type="similarity">
    <text evidence="2">Belongs to the terpene synthase family.</text>
</comment>
<evidence type="ECO:0000313" key="6">
    <source>
        <dbReference type="Proteomes" id="UP001291653"/>
    </source>
</evidence>
<dbReference type="InterPro" id="IPR008949">
    <property type="entry name" value="Isoprenoid_synthase_dom_sf"/>
</dbReference>
<keyword evidence="2" id="KW-0460">Magnesium</keyword>
<evidence type="ECO:0000256" key="4">
    <source>
        <dbReference type="SAM" id="MobiDB-lite"/>
    </source>
</evidence>
<dbReference type="Pfam" id="PF19086">
    <property type="entry name" value="Terpene_syn_C_2"/>
    <property type="match status" value="2"/>
</dbReference>
<dbReference type="EMBL" id="BSBI01000001">
    <property type="protein sequence ID" value="GLF93363.1"/>
    <property type="molecule type" value="Genomic_DNA"/>
</dbReference>
<evidence type="ECO:0000313" key="5">
    <source>
        <dbReference type="EMBL" id="GLF93363.1"/>
    </source>
</evidence>
<comment type="caution">
    <text evidence="5">The sequence shown here is derived from an EMBL/GenBank/DDBJ whole genome shotgun (WGS) entry which is preliminary data.</text>
</comment>
<evidence type="ECO:0000256" key="3">
    <source>
        <dbReference type="SAM" id="Coils"/>
    </source>
</evidence>
<comment type="cofactor">
    <cofactor evidence="2">
        <name>Mg(2+)</name>
        <dbReference type="ChEBI" id="CHEBI:18420"/>
    </cofactor>
</comment>
<dbReference type="Proteomes" id="UP001291653">
    <property type="component" value="Unassembled WGS sequence"/>
</dbReference>
<organism evidence="5 6">
    <name type="scientific">Streptomyces yaizuensis</name>
    <dbReference type="NCBI Taxonomy" id="2989713"/>
    <lineage>
        <taxon>Bacteria</taxon>
        <taxon>Bacillati</taxon>
        <taxon>Actinomycetota</taxon>
        <taxon>Actinomycetes</taxon>
        <taxon>Kitasatosporales</taxon>
        <taxon>Streptomycetaceae</taxon>
        <taxon>Streptomyces</taxon>
    </lineage>
</organism>
<dbReference type="InterPro" id="IPR034686">
    <property type="entry name" value="Terpene_cyclase-like_2"/>
</dbReference>
<dbReference type="PANTHER" id="PTHR35201">
    <property type="entry name" value="TERPENE SYNTHASE"/>
    <property type="match status" value="1"/>
</dbReference>
<dbReference type="PANTHER" id="PTHR35201:SF4">
    <property type="entry name" value="BETA-PINACENE SYNTHASE-RELATED"/>
    <property type="match status" value="1"/>
</dbReference>
<dbReference type="Gene3D" id="1.10.600.10">
    <property type="entry name" value="Farnesyl Diphosphate Synthase"/>
    <property type="match status" value="2"/>
</dbReference>
<sequence>MTTRALAHFGPGARCVLPELPALLTHAAHPRTAELEARHDAWFLAHHPFADERERDRFLAHRSVLWTSVVFPTTDDGRFHDLARLTSYLFALDDLLLDHGPDGGRRARAVFADSLTVIRDGTPTTDHGRALAGIWADMRPRMPVRQRDRLVAAVQDFARGCFTETASRATGTTLDFATYVEMRIGRTLAAGVYYVLTEYAAGVDLADGELAALRPLHRSCGEHLLYANDLFSFRAEHFADDHVNAICVLIEEGACLQGAVDRVAGLLATAERDVAAALDAVLASPPGASRPVRRYLAALEHVISGNLAQSRFAPRYHGTGDHIGRPIGAGEIVLWPDRTTVAEPAPTGRPAKATPALPTGLRYPWPERAGALERDPVLAAEEQSWYADHYADLPPADLARYRRQGLTRATASLFPDVTDRAVLRPLARFMIWLTVWDDQHESVPVPVLRSARDRAAEIMTGARPTAADPAHLRLLALAHRELREVLPAPWAERWASSFHDYATHGVLAEAPFRHGERSAPPSLACLELIREHSIGMYPYQDLIDASLGRPLPDDLLRHPAVRRARALTCRIATLQNDVHSLDKELDSHTSEIFNAVLLLRREQGCSLPEALTEVVALHDRYVTELDGLLRHLTDLDPRLADAVPWVERATWMITGLDRFYRWTGGRRYRPGGFVREVPRGAALPR</sequence>
<gene>
    <name evidence="5" type="ORF">SYYSPA8_03720</name>
</gene>
<dbReference type="RefSeq" id="WP_323445438.1">
    <property type="nucleotide sequence ID" value="NZ_BSBI01000001.1"/>
</dbReference>
<name>A0ABQ5NSK7_9ACTN</name>
<protein>
    <recommendedName>
        <fullName evidence="2">Terpene synthase</fullName>
        <ecNumber evidence="2">4.2.3.-</ecNumber>
    </recommendedName>
</protein>
<feature type="coiled-coil region" evidence="3">
    <location>
        <begin position="564"/>
        <end position="591"/>
    </location>
</feature>
<reference evidence="5 6" key="1">
    <citation type="submission" date="2022-10" db="EMBL/GenBank/DDBJ databases">
        <title>Draft genome sequence of Streptomyces sp. YSPA8.</title>
        <authorList>
            <person name="Moriuchi R."/>
            <person name="Dohra H."/>
            <person name="Yamamura H."/>
            <person name="Kodani S."/>
        </authorList>
    </citation>
    <scope>NUCLEOTIDE SEQUENCE [LARGE SCALE GENOMIC DNA]</scope>
    <source>
        <strain evidence="5 6">YSPA8</strain>
    </source>
</reference>
<dbReference type="SUPFAM" id="SSF48576">
    <property type="entry name" value="Terpenoid synthases"/>
    <property type="match status" value="2"/>
</dbReference>
<dbReference type="SFLD" id="SFLDG01020">
    <property type="entry name" value="Terpene_Cyclase_Like_2"/>
    <property type="match status" value="2"/>
</dbReference>
<accession>A0ABQ5NSK7</accession>
<dbReference type="SFLD" id="SFLDS00005">
    <property type="entry name" value="Isoprenoid_Synthase_Type_I"/>
    <property type="match status" value="2"/>
</dbReference>
<keyword evidence="6" id="KW-1185">Reference proteome</keyword>
<dbReference type="EC" id="4.2.3.-" evidence="2"/>
<keyword evidence="1 2" id="KW-0456">Lyase</keyword>
<keyword evidence="2" id="KW-0479">Metal-binding</keyword>
<keyword evidence="3" id="KW-0175">Coiled coil</keyword>
<evidence type="ECO:0000256" key="1">
    <source>
        <dbReference type="ARBA" id="ARBA00023239"/>
    </source>
</evidence>